<protein>
    <submittedName>
        <fullName evidence="5">Uncharacterized protein</fullName>
    </submittedName>
</protein>
<organism evidence="5 6">
    <name type="scientific">Rubus argutus</name>
    <name type="common">Southern blackberry</name>
    <dbReference type="NCBI Taxonomy" id="59490"/>
    <lineage>
        <taxon>Eukaryota</taxon>
        <taxon>Viridiplantae</taxon>
        <taxon>Streptophyta</taxon>
        <taxon>Embryophyta</taxon>
        <taxon>Tracheophyta</taxon>
        <taxon>Spermatophyta</taxon>
        <taxon>Magnoliopsida</taxon>
        <taxon>eudicotyledons</taxon>
        <taxon>Gunneridae</taxon>
        <taxon>Pentapetalae</taxon>
        <taxon>rosids</taxon>
        <taxon>fabids</taxon>
        <taxon>Rosales</taxon>
        <taxon>Rosaceae</taxon>
        <taxon>Rosoideae</taxon>
        <taxon>Rosoideae incertae sedis</taxon>
        <taxon>Rubus</taxon>
    </lineage>
</organism>
<keyword evidence="1 4" id="KW-0812">Transmembrane</keyword>
<feature type="transmembrane region" description="Helical" evidence="4">
    <location>
        <begin position="20"/>
        <end position="53"/>
    </location>
</feature>
<reference evidence="5 6" key="1">
    <citation type="journal article" date="2023" name="G3 (Bethesda)">
        <title>A chromosome-length genome assembly and annotation of blackberry (Rubus argutus, cv. 'Hillquist').</title>
        <authorList>
            <person name="Bruna T."/>
            <person name="Aryal R."/>
            <person name="Dudchenko O."/>
            <person name="Sargent D.J."/>
            <person name="Mead D."/>
            <person name="Buti M."/>
            <person name="Cavallini A."/>
            <person name="Hytonen T."/>
            <person name="Andres J."/>
            <person name="Pham M."/>
            <person name="Weisz D."/>
            <person name="Mascagni F."/>
            <person name="Usai G."/>
            <person name="Natali L."/>
            <person name="Bassil N."/>
            <person name="Fernandez G.E."/>
            <person name="Lomsadze A."/>
            <person name="Armour M."/>
            <person name="Olukolu B."/>
            <person name="Poorten T."/>
            <person name="Britton C."/>
            <person name="Davik J."/>
            <person name="Ashrafi H."/>
            <person name="Aiden E.L."/>
            <person name="Borodovsky M."/>
            <person name="Worthington M."/>
        </authorList>
    </citation>
    <scope>NUCLEOTIDE SEQUENCE [LARGE SCALE GENOMIC DNA]</scope>
    <source>
        <strain evidence="5">PI 553951</strain>
    </source>
</reference>
<proteinExistence type="predicted"/>
<evidence type="ECO:0000313" key="5">
    <source>
        <dbReference type="EMBL" id="KAK9925245.1"/>
    </source>
</evidence>
<evidence type="ECO:0000256" key="3">
    <source>
        <dbReference type="ARBA" id="ARBA00023136"/>
    </source>
</evidence>
<gene>
    <name evidence="5" type="ORF">M0R45_033574</name>
</gene>
<comment type="caution">
    <text evidence="5">The sequence shown here is derived from an EMBL/GenBank/DDBJ whole genome shotgun (WGS) entry which is preliminary data.</text>
</comment>
<dbReference type="Proteomes" id="UP001457282">
    <property type="component" value="Unassembled WGS sequence"/>
</dbReference>
<evidence type="ECO:0000313" key="6">
    <source>
        <dbReference type="Proteomes" id="UP001457282"/>
    </source>
</evidence>
<accession>A0AAW1WPN1</accession>
<feature type="transmembrane region" description="Helical" evidence="4">
    <location>
        <begin position="65"/>
        <end position="82"/>
    </location>
</feature>
<keyword evidence="2 4" id="KW-1133">Transmembrane helix</keyword>
<dbReference type="EMBL" id="JBEDUW010000006">
    <property type="protein sequence ID" value="KAK9925245.1"/>
    <property type="molecule type" value="Genomic_DNA"/>
</dbReference>
<evidence type="ECO:0000256" key="2">
    <source>
        <dbReference type="ARBA" id="ARBA00022989"/>
    </source>
</evidence>
<dbReference type="AlphaFoldDB" id="A0AAW1WPN1"/>
<dbReference type="GO" id="GO:0016020">
    <property type="term" value="C:membrane"/>
    <property type="evidence" value="ECO:0007669"/>
    <property type="project" value="InterPro"/>
</dbReference>
<dbReference type="PANTHER" id="PTHR31218">
    <property type="entry name" value="WAT1-RELATED PROTEIN"/>
    <property type="match status" value="1"/>
</dbReference>
<dbReference type="InterPro" id="IPR030184">
    <property type="entry name" value="WAT1-related"/>
</dbReference>
<keyword evidence="6" id="KW-1185">Reference proteome</keyword>
<keyword evidence="3 4" id="KW-0472">Membrane</keyword>
<sequence>MWAILQTHVMKTYPDKLVLAFLYNLSGTIILATTRFIYHCLLLYTCILVHIWGQHLKGPVYISSFKPLSIAIAAASGVIFLGDDLYPDSVVGARGLPIGNTPLLESYKVENM</sequence>
<evidence type="ECO:0000256" key="4">
    <source>
        <dbReference type="SAM" id="Phobius"/>
    </source>
</evidence>
<evidence type="ECO:0000256" key="1">
    <source>
        <dbReference type="ARBA" id="ARBA00022692"/>
    </source>
</evidence>
<dbReference type="GO" id="GO:0022857">
    <property type="term" value="F:transmembrane transporter activity"/>
    <property type="evidence" value="ECO:0007669"/>
    <property type="project" value="InterPro"/>
</dbReference>
<name>A0AAW1WPN1_RUBAR</name>